<feature type="transmembrane region" description="Helical" evidence="8">
    <location>
        <begin position="122"/>
        <end position="146"/>
    </location>
</feature>
<evidence type="ECO:0000256" key="5">
    <source>
        <dbReference type="ARBA" id="ARBA00022989"/>
    </source>
</evidence>
<accession>A0ABY9X9J1</accession>
<sequence>MAEGQASETPTRDVLQPLPLIEGAQSAESLTGSLLSPIERRPGRVWWALFLLTLGGTGLFALSVTVTLVQGIGAWGNNIPVAWAFGIIDFVWWIGFGHAGTLISAILVLFQQKWRASVNRFAEAMTLFAVMQAALFPMLHLGRPWVFYWLVPYPNTMKIWPQFKSALPWDMVAITTYFLVSLMFWYLGLLPDLAAARDRATTPRRQFWYGLFSLGWTGSARHWHHWRTGYLLLAGLATPLVLSVHTIVSFDFAISQVPGWHSTIFPPYFVAGAIFSGIALVLTLLLPVRKPLGLHHVITDKHVDILTKLLLATGMMVSYGYLQEHFFAWYSGDEYEMAAYAFKRTGTWGWLFWLQMTTNVLVPQLFWFAKLRTNLVVVWFAALAVDVGMWLERFTIIVPSLAHDYLPRSWEHYSPTWVDFGLLFGSMGFFGFLFLLFLKFIPPVPISEVKELHHELKEELEEKERRERTESPLREKEA</sequence>
<keyword evidence="4 8" id="KW-0812">Transmembrane</keyword>
<feature type="region of interest" description="Disordered" evidence="7">
    <location>
        <begin position="458"/>
        <end position="478"/>
    </location>
</feature>
<feature type="transmembrane region" description="Helical" evidence="8">
    <location>
        <begin position="417"/>
        <end position="438"/>
    </location>
</feature>
<reference evidence="9 10" key="1">
    <citation type="submission" date="2019-08" db="EMBL/GenBank/DDBJ databases">
        <title>Archangium and Cystobacter genomes.</title>
        <authorList>
            <person name="Chen I.-C.K."/>
            <person name="Wielgoss S."/>
        </authorList>
    </citation>
    <scope>NUCLEOTIDE SEQUENCE [LARGE SCALE GENOMIC DNA]</scope>
    <source>
        <strain evidence="9 10">Cbm 6</strain>
    </source>
</reference>
<feature type="transmembrane region" description="Helical" evidence="8">
    <location>
        <begin position="229"/>
        <end position="248"/>
    </location>
</feature>
<keyword evidence="6 8" id="KW-0472">Membrane</keyword>
<dbReference type="InterPro" id="IPR005614">
    <property type="entry name" value="NrfD-like"/>
</dbReference>
<evidence type="ECO:0000256" key="6">
    <source>
        <dbReference type="ARBA" id="ARBA00023136"/>
    </source>
</evidence>
<evidence type="ECO:0000313" key="9">
    <source>
        <dbReference type="EMBL" id="WNG52036.1"/>
    </source>
</evidence>
<feature type="transmembrane region" description="Helical" evidence="8">
    <location>
        <begin position="45"/>
        <end position="70"/>
    </location>
</feature>
<proteinExistence type="inferred from homology"/>
<dbReference type="PANTHER" id="PTHR43044:SF2">
    <property type="entry name" value="POLYSULPHIDE REDUCTASE NRFD"/>
    <property type="match status" value="1"/>
</dbReference>
<feature type="transmembrane region" description="Helical" evidence="8">
    <location>
        <begin position="350"/>
        <end position="369"/>
    </location>
</feature>
<keyword evidence="3" id="KW-1003">Cell membrane</keyword>
<name>A0ABY9X9J1_9BACT</name>
<dbReference type="Proteomes" id="UP001611383">
    <property type="component" value="Chromosome"/>
</dbReference>
<evidence type="ECO:0000313" key="10">
    <source>
        <dbReference type="Proteomes" id="UP001611383"/>
    </source>
</evidence>
<feature type="transmembrane region" description="Helical" evidence="8">
    <location>
        <begin position="90"/>
        <end position="110"/>
    </location>
</feature>
<comment type="subcellular location">
    <subcellularLocation>
        <location evidence="1">Cell membrane</location>
        <topology evidence="1">Multi-pass membrane protein</topology>
    </subcellularLocation>
</comment>
<organism evidence="9 10">
    <name type="scientific">Archangium minus</name>
    <dbReference type="NCBI Taxonomy" id="83450"/>
    <lineage>
        <taxon>Bacteria</taxon>
        <taxon>Pseudomonadati</taxon>
        <taxon>Myxococcota</taxon>
        <taxon>Myxococcia</taxon>
        <taxon>Myxococcales</taxon>
        <taxon>Cystobacterineae</taxon>
        <taxon>Archangiaceae</taxon>
        <taxon>Archangium</taxon>
    </lineage>
</organism>
<gene>
    <name evidence="9" type="ORF">F0U60_53975</name>
</gene>
<evidence type="ECO:0000256" key="1">
    <source>
        <dbReference type="ARBA" id="ARBA00004651"/>
    </source>
</evidence>
<dbReference type="Pfam" id="PF03916">
    <property type="entry name" value="NrfD"/>
    <property type="match status" value="1"/>
</dbReference>
<dbReference type="EMBL" id="CP043494">
    <property type="protein sequence ID" value="WNG52036.1"/>
    <property type="molecule type" value="Genomic_DNA"/>
</dbReference>
<feature type="transmembrane region" description="Helical" evidence="8">
    <location>
        <begin position="376"/>
        <end position="397"/>
    </location>
</feature>
<evidence type="ECO:0000256" key="2">
    <source>
        <dbReference type="ARBA" id="ARBA00008929"/>
    </source>
</evidence>
<evidence type="ECO:0000256" key="8">
    <source>
        <dbReference type="SAM" id="Phobius"/>
    </source>
</evidence>
<evidence type="ECO:0000256" key="7">
    <source>
        <dbReference type="SAM" id="MobiDB-lite"/>
    </source>
</evidence>
<keyword evidence="10" id="KW-1185">Reference proteome</keyword>
<comment type="similarity">
    <text evidence="2">Belongs to the NrfD family.</text>
</comment>
<keyword evidence="5 8" id="KW-1133">Transmembrane helix</keyword>
<feature type="transmembrane region" description="Helical" evidence="8">
    <location>
        <begin position="166"/>
        <end position="189"/>
    </location>
</feature>
<feature type="transmembrane region" description="Helical" evidence="8">
    <location>
        <begin position="309"/>
        <end position="330"/>
    </location>
</feature>
<dbReference type="RefSeq" id="WP_395812343.1">
    <property type="nucleotide sequence ID" value="NZ_CP043494.1"/>
</dbReference>
<evidence type="ECO:0000256" key="3">
    <source>
        <dbReference type="ARBA" id="ARBA00022475"/>
    </source>
</evidence>
<dbReference type="PANTHER" id="PTHR43044">
    <property type="match status" value="1"/>
</dbReference>
<feature type="transmembrane region" description="Helical" evidence="8">
    <location>
        <begin position="268"/>
        <end position="288"/>
    </location>
</feature>
<evidence type="ECO:0000256" key="4">
    <source>
        <dbReference type="ARBA" id="ARBA00022692"/>
    </source>
</evidence>
<protein>
    <submittedName>
        <fullName evidence="9">Hydrogenase</fullName>
    </submittedName>
</protein>